<dbReference type="GeneID" id="33348019"/>
<keyword evidence="2" id="KW-0934">Plastid</keyword>
<geneLocation type="chloroplast" evidence="2"/>
<reference evidence="2" key="1">
    <citation type="journal article" date="2017" name="J. Phycol.">
        <title>Analysis of chloroplast genomes and a supermatrix inform reclassification of the Rhodomelaceae (Rhodophyta).</title>
        <authorList>
            <person name="Diaz-Tapia P."/>
            <person name="Maggs C.A."/>
            <person name="West J.A."/>
            <person name="Verbruggen H."/>
        </authorList>
    </citation>
    <scope>NUCLEOTIDE SEQUENCE</scope>
    <source>
        <strain evidence="2">HV1501</strain>
    </source>
</reference>
<sequence>MWRLRVLEKVINILAKNICLTINTIFLVLFKSNLFI</sequence>
<evidence type="ECO:0000313" key="2">
    <source>
        <dbReference type="EMBL" id="ARW59777.1"/>
    </source>
</evidence>
<feature type="transmembrane region" description="Helical" evidence="1">
    <location>
        <begin position="12"/>
        <end position="30"/>
    </location>
</feature>
<accession>A0A1Z1M0Z5</accession>
<keyword evidence="1" id="KW-0812">Transmembrane</keyword>
<dbReference type="AlphaFoldDB" id="A0A1Z1M0Z5"/>
<name>A0A1Z1M0Z5_9FLOR</name>
<keyword evidence="1" id="KW-1133">Transmembrane helix</keyword>
<organism evidence="2">
    <name type="scientific">Laurenciella marilzae</name>
    <dbReference type="NCBI Taxonomy" id="1413812"/>
    <lineage>
        <taxon>Eukaryota</taxon>
        <taxon>Rhodophyta</taxon>
        <taxon>Florideophyceae</taxon>
        <taxon>Rhodymeniophycidae</taxon>
        <taxon>Ceramiales</taxon>
        <taxon>Rhodomelaceae</taxon>
        <taxon>Laurencieae</taxon>
        <taxon>Laurenciella</taxon>
    </lineage>
</organism>
<gene>
    <name evidence="2" type="primary">Orf36</name>
</gene>
<keyword evidence="2" id="KW-0150">Chloroplast</keyword>
<dbReference type="RefSeq" id="YP_009391633.1">
    <property type="nucleotide sequence ID" value="NC_035259.1"/>
</dbReference>
<protein>
    <submittedName>
        <fullName evidence="2">Uncharacterized protein</fullName>
    </submittedName>
</protein>
<proteinExistence type="predicted"/>
<dbReference type="EMBL" id="MF101410">
    <property type="protein sequence ID" value="ARW59777.1"/>
    <property type="molecule type" value="Genomic_DNA"/>
</dbReference>
<keyword evidence="1" id="KW-0472">Membrane</keyword>
<evidence type="ECO:0000256" key="1">
    <source>
        <dbReference type="SAM" id="Phobius"/>
    </source>
</evidence>